<gene>
    <name evidence="3" type="ORF">DX116_17720</name>
</gene>
<evidence type="ECO:0000256" key="2">
    <source>
        <dbReference type="SAM" id="Phobius"/>
    </source>
</evidence>
<organism evidence="3 4">
    <name type="scientific">Aeromicrobium endophyticum</name>
    <dbReference type="NCBI Taxonomy" id="2292704"/>
    <lineage>
        <taxon>Bacteria</taxon>
        <taxon>Bacillati</taxon>
        <taxon>Actinomycetota</taxon>
        <taxon>Actinomycetes</taxon>
        <taxon>Propionibacteriales</taxon>
        <taxon>Nocardioidaceae</taxon>
        <taxon>Aeromicrobium</taxon>
    </lineage>
</organism>
<keyword evidence="2" id="KW-0812">Transmembrane</keyword>
<feature type="compositionally biased region" description="Basic and acidic residues" evidence="1">
    <location>
        <begin position="67"/>
        <end position="79"/>
    </location>
</feature>
<keyword evidence="2" id="KW-1133">Transmembrane helix</keyword>
<evidence type="ECO:0000256" key="1">
    <source>
        <dbReference type="SAM" id="MobiDB-lite"/>
    </source>
</evidence>
<sequence length="79" mass="8668">MSAYVVLANLAAAGTRDKPLDPNDVKPGYVALGIVCILIVATFFLCRSFLVHARKAQRPWEGEDADSGVKRTTPHDRTR</sequence>
<name>A0A371P5U0_9ACTN</name>
<reference evidence="3 4" key="1">
    <citation type="submission" date="2018-08" db="EMBL/GenBank/DDBJ databases">
        <title>Aeromicrobium sp. M2KJ-4, whole genome shotgun sequence.</title>
        <authorList>
            <person name="Tuo L."/>
        </authorList>
    </citation>
    <scope>NUCLEOTIDE SEQUENCE [LARGE SCALE GENOMIC DNA]</scope>
    <source>
        <strain evidence="3 4">M2KJ-4</strain>
    </source>
</reference>
<proteinExistence type="predicted"/>
<evidence type="ECO:0000313" key="3">
    <source>
        <dbReference type="EMBL" id="REK70918.1"/>
    </source>
</evidence>
<dbReference type="Proteomes" id="UP000265581">
    <property type="component" value="Unassembled WGS sequence"/>
</dbReference>
<evidence type="ECO:0000313" key="4">
    <source>
        <dbReference type="Proteomes" id="UP000265581"/>
    </source>
</evidence>
<keyword evidence="2" id="KW-0472">Membrane</keyword>
<dbReference type="AlphaFoldDB" id="A0A371P5U0"/>
<dbReference type="RefSeq" id="WP_119705502.1">
    <property type="nucleotide sequence ID" value="NZ_JBHSOI010000002.1"/>
</dbReference>
<keyword evidence="4" id="KW-1185">Reference proteome</keyword>
<dbReference type="EMBL" id="QUBR01000002">
    <property type="protein sequence ID" value="REK70918.1"/>
    <property type="molecule type" value="Genomic_DNA"/>
</dbReference>
<accession>A0A371P5U0</accession>
<comment type="caution">
    <text evidence="3">The sequence shown here is derived from an EMBL/GenBank/DDBJ whole genome shotgun (WGS) entry which is preliminary data.</text>
</comment>
<protein>
    <submittedName>
        <fullName evidence="3">Uncharacterized protein</fullName>
    </submittedName>
</protein>
<dbReference type="OrthoDB" id="3734493at2"/>
<feature type="region of interest" description="Disordered" evidence="1">
    <location>
        <begin position="56"/>
        <end position="79"/>
    </location>
</feature>
<feature type="transmembrane region" description="Helical" evidence="2">
    <location>
        <begin position="29"/>
        <end position="50"/>
    </location>
</feature>